<organism evidence="1 3">
    <name type="scientific">Medicago truncatula</name>
    <name type="common">Barrel medic</name>
    <name type="synonym">Medicago tribuloides</name>
    <dbReference type="NCBI Taxonomy" id="3880"/>
    <lineage>
        <taxon>Eukaryota</taxon>
        <taxon>Viridiplantae</taxon>
        <taxon>Streptophyta</taxon>
        <taxon>Embryophyta</taxon>
        <taxon>Tracheophyta</taxon>
        <taxon>Spermatophyta</taxon>
        <taxon>Magnoliopsida</taxon>
        <taxon>eudicotyledons</taxon>
        <taxon>Gunneridae</taxon>
        <taxon>Pentapetalae</taxon>
        <taxon>rosids</taxon>
        <taxon>fabids</taxon>
        <taxon>Fabales</taxon>
        <taxon>Fabaceae</taxon>
        <taxon>Papilionoideae</taxon>
        <taxon>50 kb inversion clade</taxon>
        <taxon>NPAAA clade</taxon>
        <taxon>Hologalegina</taxon>
        <taxon>IRL clade</taxon>
        <taxon>Trifolieae</taxon>
        <taxon>Medicago</taxon>
    </lineage>
</organism>
<dbReference type="EMBL" id="CM001218">
    <property type="protein sequence ID" value="AES66594.1"/>
    <property type="molecule type" value="Genomic_DNA"/>
</dbReference>
<dbReference type="Proteomes" id="UP000002051">
    <property type="component" value="Chromosome 2"/>
</dbReference>
<dbReference type="EnsemblPlants" id="AES66594">
    <property type="protein sequence ID" value="AES66594"/>
    <property type="gene ID" value="MTR_2g076160"/>
</dbReference>
<protein>
    <submittedName>
        <fullName evidence="1">Nucleosome assembly protein</fullName>
    </submittedName>
</protein>
<dbReference type="InterPro" id="IPR037231">
    <property type="entry name" value="NAP-like_sf"/>
</dbReference>
<reference evidence="1 3" key="2">
    <citation type="journal article" date="2014" name="BMC Genomics">
        <title>An improved genome release (version Mt4.0) for the model legume Medicago truncatula.</title>
        <authorList>
            <person name="Tang H."/>
            <person name="Krishnakumar V."/>
            <person name="Bidwell S."/>
            <person name="Rosen B."/>
            <person name="Chan A."/>
            <person name="Zhou S."/>
            <person name="Gentzbittel L."/>
            <person name="Childs K.L."/>
            <person name="Yandell M."/>
            <person name="Gundlach H."/>
            <person name="Mayer K.F."/>
            <person name="Schwartz D.C."/>
            <person name="Town C.D."/>
        </authorList>
    </citation>
    <scope>GENOME REANNOTATION</scope>
    <source>
        <strain evidence="2 3">cv. Jemalong A17</strain>
    </source>
</reference>
<reference evidence="2" key="3">
    <citation type="submission" date="2015-04" db="UniProtKB">
        <authorList>
            <consortium name="EnsemblPlants"/>
        </authorList>
    </citation>
    <scope>IDENTIFICATION</scope>
    <source>
        <strain evidence="2">cv. Jemalong A17</strain>
    </source>
</reference>
<evidence type="ECO:0000313" key="1">
    <source>
        <dbReference type="EMBL" id="AES66594.1"/>
    </source>
</evidence>
<evidence type="ECO:0000313" key="3">
    <source>
        <dbReference type="Proteomes" id="UP000002051"/>
    </source>
</evidence>
<dbReference type="PaxDb" id="3880-AES66594"/>
<accession>G7ITH6</accession>
<evidence type="ECO:0000313" key="2">
    <source>
        <dbReference type="EnsemblPlants" id="AES66594"/>
    </source>
</evidence>
<dbReference type="SUPFAM" id="SSF143113">
    <property type="entry name" value="NAP-like"/>
    <property type="match status" value="1"/>
</dbReference>
<keyword evidence="3" id="KW-1185">Reference proteome</keyword>
<dbReference type="HOGENOM" id="CLU_2472430_0_0_1"/>
<gene>
    <name evidence="1" type="ordered locus">MTR_2g076160</name>
</gene>
<proteinExistence type="predicted"/>
<reference evidence="1 3" key="1">
    <citation type="journal article" date="2011" name="Nature">
        <title>The Medicago genome provides insight into the evolution of rhizobial symbioses.</title>
        <authorList>
            <person name="Young N.D."/>
            <person name="Debelle F."/>
            <person name="Oldroyd G.E."/>
            <person name="Geurts R."/>
            <person name="Cannon S.B."/>
            <person name="Udvardi M.K."/>
            <person name="Benedito V.A."/>
            <person name="Mayer K.F."/>
            <person name="Gouzy J."/>
            <person name="Schoof H."/>
            <person name="Van de Peer Y."/>
            <person name="Proost S."/>
            <person name="Cook D.R."/>
            <person name="Meyers B.C."/>
            <person name="Spannagl M."/>
            <person name="Cheung F."/>
            <person name="De Mita S."/>
            <person name="Krishnakumar V."/>
            <person name="Gundlach H."/>
            <person name="Zhou S."/>
            <person name="Mudge J."/>
            <person name="Bharti A.K."/>
            <person name="Murray J.D."/>
            <person name="Naoumkina M.A."/>
            <person name="Rosen B."/>
            <person name="Silverstein K.A."/>
            <person name="Tang H."/>
            <person name="Rombauts S."/>
            <person name="Zhao P.X."/>
            <person name="Zhou P."/>
            <person name="Barbe V."/>
            <person name="Bardou P."/>
            <person name="Bechner M."/>
            <person name="Bellec A."/>
            <person name="Berger A."/>
            <person name="Berges H."/>
            <person name="Bidwell S."/>
            <person name="Bisseling T."/>
            <person name="Choisne N."/>
            <person name="Couloux A."/>
            <person name="Denny R."/>
            <person name="Deshpande S."/>
            <person name="Dai X."/>
            <person name="Doyle J.J."/>
            <person name="Dudez A.M."/>
            <person name="Farmer A.D."/>
            <person name="Fouteau S."/>
            <person name="Franken C."/>
            <person name="Gibelin C."/>
            <person name="Gish J."/>
            <person name="Goldstein S."/>
            <person name="Gonzalez A.J."/>
            <person name="Green P.J."/>
            <person name="Hallab A."/>
            <person name="Hartog M."/>
            <person name="Hua A."/>
            <person name="Humphray S.J."/>
            <person name="Jeong D.H."/>
            <person name="Jing Y."/>
            <person name="Jocker A."/>
            <person name="Kenton S.M."/>
            <person name="Kim D.J."/>
            <person name="Klee K."/>
            <person name="Lai H."/>
            <person name="Lang C."/>
            <person name="Lin S."/>
            <person name="Macmil S.L."/>
            <person name="Magdelenat G."/>
            <person name="Matthews L."/>
            <person name="McCorrison J."/>
            <person name="Monaghan E.L."/>
            <person name="Mun J.H."/>
            <person name="Najar F.Z."/>
            <person name="Nicholson C."/>
            <person name="Noirot C."/>
            <person name="O'Bleness M."/>
            <person name="Paule C.R."/>
            <person name="Poulain J."/>
            <person name="Prion F."/>
            <person name="Qin B."/>
            <person name="Qu C."/>
            <person name="Retzel E.F."/>
            <person name="Riddle C."/>
            <person name="Sallet E."/>
            <person name="Samain S."/>
            <person name="Samson N."/>
            <person name="Sanders I."/>
            <person name="Saurat O."/>
            <person name="Scarpelli C."/>
            <person name="Schiex T."/>
            <person name="Segurens B."/>
            <person name="Severin A.J."/>
            <person name="Sherrier D.J."/>
            <person name="Shi R."/>
            <person name="Sims S."/>
            <person name="Singer S.R."/>
            <person name="Sinharoy S."/>
            <person name="Sterck L."/>
            <person name="Viollet A."/>
            <person name="Wang B.B."/>
            <person name="Wang K."/>
            <person name="Wang M."/>
            <person name="Wang X."/>
            <person name="Warfsmann J."/>
            <person name="Weissenbach J."/>
            <person name="White D.D."/>
            <person name="White J.D."/>
            <person name="Wiley G.B."/>
            <person name="Wincker P."/>
            <person name="Xing Y."/>
            <person name="Yang L."/>
            <person name="Yao Z."/>
            <person name="Ying F."/>
            <person name="Zhai J."/>
            <person name="Zhou L."/>
            <person name="Zuber A."/>
            <person name="Denarie J."/>
            <person name="Dixon R.A."/>
            <person name="May G.D."/>
            <person name="Schwartz D.C."/>
            <person name="Rogers J."/>
            <person name="Quetier F."/>
            <person name="Town C.D."/>
            <person name="Roe B.A."/>
        </authorList>
    </citation>
    <scope>NUCLEOTIDE SEQUENCE [LARGE SCALE GENOMIC DNA]</scope>
    <source>
        <strain evidence="1">A17</strain>
        <strain evidence="2 3">cv. Jemalong A17</strain>
    </source>
</reference>
<dbReference type="AlphaFoldDB" id="G7ITH6"/>
<sequence>MVKVETIKMVVEELNIFKHLASLEVEGVKSDCSFTFMFEENDSFTNKSIVKCYKVSDETDNSTIKRYKVFSDGKQPLKLHQCNEKRGP</sequence>
<name>G7ITH6_MEDTR</name>
<dbReference type="Gene3D" id="3.30.1120.90">
    <property type="entry name" value="Nucleosome assembly protein"/>
    <property type="match status" value="1"/>
</dbReference>